<keyword evidence="3" id="KW-1185">Reference proteome</keyword>
<dbReference type="RefSeq" id="WP_145367137.1">
    <property type="nucleotide sequence ID" value="NZ_CP036275.1"/>
</dbReference>
<feature type="region of interest" description="Disordered" evidence="1">
    <location>
        <begin position="160"/>
        <end position="184"/>
    </location>
</feature>
<dbReference type="OrthoDB" id="290953at2"/>
<protein>
    <submittedName>
        <fullName evidence="2">Uncharacterized protein</fullName>
    </submittedName>
</protein>
<dbReference type="PROSITE" id="PS51257">
    <property type="entry name" value="PROKAR_LIPOPROTEIN"/>
    <property type="match status" value="1"/>
</dbReference>
<dbReference type="EMBL" id="CP036275">
    <property type="protein sequence ID" value="QDU36480.1"/>
    <property type="molecule type" value="Genomic_DNA"/>
</dbReference>
<reference evidence="2 3" key="1">
    <citation type="submission" date="2019-02" db="EMBL/GenBank/DDBJ databases">
        <title>Deep-cultivation of Planctomycetes and their phenomic and genomic characterization uncovers novel biology.</title>
        <authorList>
            <person name="Wiegand S."/>
            <person name="Jogler M."/>
            <person name="Boedeker C."/>
            <person name="Pinto D."/>
            <person name="Vollmers J."/>
            <person name="Rivas-Marin E."/>
            <person name="Kohn T."/>
            <person name="Peeters S.H."/>
            <person name="Heuer A."/>
            <person name="Rast P."/>
            <person name="Oberbeckmann S."/>
            <person name="Bunk B."/>
            <person name="Jeske O."/>
            <person name="Meyerdierks A."/>
            <person name="Storesund J.E."/>
            <person name="Kallscheuer N."/>
            <person name="Luecker S."/>
            <person name="Lage O.M."/>
            <person name="Pohl T."/>
            <person name="Merkel B.J."/>
            <person name="Hornburger P."/>
            <person name="Mueller R.-W."/>
            <person name="Bruemmer F."/>
            <person name="Labrenz M."/>
            <person name="Spormann A.M."/>
            <person name="Op den Camp H."/>
            <person name="Overmann J."/>
            <person name="Amann R."/>
            <person name="Jetten M.S.M."/>
            <person name="Mascher T."/>
            <person name="Medema M.H."/>
            <person name="Devos D.P."/>
            <person name="Kaster A.-K."/>
            <person name="Ovreas L."/>
            <person name="Rohde M."/>
            <person name="Galperin M.Y."/>
            <person name="Jogler C."/>
        </authorList>
    </citation>
    <scope>NUCLEOTIDE SEQUENCE [LARGE SCALE GENOMIC DNA]</scope>
    <source>
        <strain evidence="2 3">Mal4</strain>
    </source>
</reference>
<sequence length="184" mass="19600">MDNWKLSLPAATLCVAMICGCGGGEEYREFGDADDVTNTAPADDHHHHDLGPNGGHLVELGDEQYHAEVVLDAFKRILTVYILGPDAKSPAPIAAEEITFTLEAGDEPQAITLTAMPVESDGPGQASRFASDADAVPESVEDAEDLHGSVAVTIDGTSLTGEVSHDHHGHDHHEHGDEHDHHDH</sequence>
<feature type="compositionally biased region" description="Basic and acidic residues" evidence="1">
    <location>
        <begin position="163"/>
        <end position="184"/>
    </location>
</feature>
<name>A0A517Z1Y0_9PLAN</name>
<feature type="region of interest" description="Disordered" evidence="1">
    <location>
        <begin position="35"/>
        <end position="55"/>
    </location>
</feature>
<dbReference type="Proteomes" id="UP000320496">
    <property type="component" value="Chromosome"/>
</dbReference>
<evidence type="ECO:0000313" key="2">
    <source>
        <dbReference type="EMBL" id="QDU36480.1"/>
    </source>
</evidence>
<accession>A0A517Z1Y0</accession>
<proteinExistence type="predicted"/>
<evidence type="ECO:0000256" key="1">
    <source>
        <dbReference type="SAM" id="MobiDB-lite"/>
    </source>
</evidence>
<feature type="region of interest" description="Disordered" evidence="1">
    <location>
        <begin position="119"/>
        <end position="144"/>
    </location>
</feature>
<organism evidence="2 3">
    <name type="scientific">Maioricimonas rarisocia</name>
    <dbReference type="NCBI Taxonomy" id="2528026"/>
    <lineage>
        <taxon>Bacteria</taxon>
        <taxon>Pseudomonadati</taxon>
        <taxon>Planctomycetota</taxon>
        <taxon>Planctomycetia</taxon>
        <taxon>Planctomycetales</taxon>
        <taxon>Planctomycetaceae</taxon>
        <taxon>Maioricimonas</taxon>
    </lineage>
</organism>
<evidence type="ECO:0000313" key="3">
    <source>
        <dbReference type="Proteomes" id="UP000320496"/>
    </source>
</evidence>
<dbReference type="KEGG" id="mri:Mal4_07660"/>
<gene>
    <name evidence="2" type="ORF">Mal4_07660</name>
</gene>
<dbReference type="AlphaFoldDB" id="A0A517Z1Y0"/>